<proteinExistence type="predicted"/>
<evidence type="ECO:0000256" key="1">
    <source>
        <dbReference type="SAM" id="Coils"/>
    </source>
</evidence>
<sequence length="170" mass="19591">MKNDFELRLQRKISMATRGMTTLEKEKKELENTCAWLRSTVEDVNRKHSYTFNDLNHSEAKMERVLNILKTTSLICNSMGDDHKGIDKITEFGDNIKHHVKEVEAIMKAFEAMKKTLKDKEKEVEAITKAFKDKAKGKKFWTMVSCATTVLVVVSLVCFFRGYRLNGGFC</sequence>
<dbReference type="EMBL" id="NBSK02000005">
    <property type="protein sequence ID" value="KAJ0203225.1"/>
    <property type="molecule type" value="Genomic_DNA"/>
</dbReference>
<evidence type="ECO:0000313" key="3">
    <source>
        <dbReference type="EMBL" id="KAJ0203225.1"/>
    </source>
</evidence>
<evidence type="ECO:0000313" key="4">
    <source>
        <dbReference type="Proteomes" id="UP000235145"/>
    </source>
</evidence>
<dbReference type="AlphaFoldDB" id="A0A9R1VBS1"/>
<evidence type="ECO:0008006" key="5">
    <source>
        <dbReference type="Google" id="ProtNLM"/>
    </source>
</evidence>
<accession>A0A9R1VBS1</accession>
<gene>
    <name evidence="3" type="ORF">LSAT_V11C500243300</name>
</gene>
<keyword evidence="2" id="KW-0472">Membrane</keyword>
<reference evidence="3 4" key="1">
    <citation type="journal article" date="2017" name="Nat. Commun.">
        <title>Genome assembly with in vitro proximity ligation data and whole-genome triplication in lettuce.</title>
        <authorList>
            <person name="Reyes-Chin-Wo S."/>
            <person name="Wang Z."/>
            <person name="Yang X."/>
            <person name="Kozik A."/>
            <person name="Arikit S."/>
            <person name="Song C."/>
            <person name="Xia L."/>
            <person name="Froenicke L."/>
            <person name="Lavelle D.O."/>
            <person name="Truco M.J."/>
            <person name="Xia R."/>
            <person name="Zhu S."/>
            <person name="Xu C."/>
            <person name="Xu H."/>
            <person name="Xu X."/>
            <person name="Cox K."/>
            <person name="Korf I."/>
            <person name="Meyers B.C."/>
            <person name="Michelmore R.W."/>
        </authorList>
    </citation>
    <scope>NUCLEOTIDE SEQUENCE [LARGE SCALE GENOMIC DNA]</scope>
    <source>
        <strain evidence="4">cv. Salinas</strain>
        <tissue evidence="3">Seedlings</tissue>
    </source>
</reference>
<dbReference type="Proteomes" id="UP000235145">
    <property type="component" value="Unassembled WGS sequence"/>
</dbReference>
<keyword evidence="1" id="KW-0175">Coiled coil</keyword>
<protein>
    <recommendedName>
        <fullName evidence="5">Transmembrane protein</fullName>
    </recommendedName>
</protein>
<keyword evidence="2" id="KW-1133">Transmembrane helix</keyword>
<name>A0A9R1VBS1_LACSA</name>
<feature type="coiled-coil region" evidence="1">
    <location>
        <begin position="100"/>
        <end position="130"/>
    </location>
</feature>
<comment type="caution">
    <text evidence="3">The sequence shown here is derived from an EMBL/GenBank/DDBJ whole genome shotgun (WGS) entry which is preliminary data.</text>
</comment>
<evidence type="ECO:0000256" key="2">
    <source>
        <dbReference type="SAM" id="Phobius"/>
    </source>
</evidence>
<feature type="coiled-coil region" evidence="1">
    <location>
        <begin position="13"/>
        <end position="47"/>
    </location>
</feature>
<keyword evidence="2" id="KW-0812">Transmembrane</keyword>
<organism evidence="3 4">
    <name type="scientific">Lactuca sativa</name>
    <name type="common">Garden lettuce</name>
    <dbReference type="NCBI Taxonomy" id="4236"/>
    <lineage>
        <taxon>Eukaryota</taxon>
        <taxon>Viridiplantae</taxon>
        <taxon>Streptophyta</taxon>
        <taxon>Embryophyta</taxon>
        <taxon>Tracheophyta</taxon>
        <taxon>Spermatophyta</taxon>
        <taxon>Magnoliopsida</taxon>
        <taxon>eudicotyledons</taxon>
        <taxon>Gunneridae</taxon>
        <taxon>Pentapetalae</taxon>
        <taxon>asterids</taxon>
        <taxon>campanulids</taxon>
        <taxon>Asterales</taxon>
        <taxon>Asteraceae</taxon>
        <taxon>Cichorioideae</taxon>
        <taxon>Cichorieae</taxon>
        <taxon>Lactucinae</taxon>
        <taxon>Lactuca</taxon>
    </lineage>
</organism>
<keyword evidence="4" id="KW-1185">Reference proteome</keyword>
<feature type="transmembrane region" description="Helical" evidence="2">
    <location>
        <begin position="140"/>
        <end position="163"/>
    </location>
</feature>